<dbReference type="EC" id="4.4.1.25" evidence="5"/>
<name>A0ABN8ECH8_9GAMM</name>
<protein>
    <submittedName>
        <fullName evidence="5">L-cysteate sulfo-lyase</fullName>
        <ecNumber evidence="5">4.4.1.25</ecNumber>
    </submittedName>
</protein>
<dbReference type="EMBL" id="CAKLPX010000001">
    <property type="protein sequence ID" value="CAH0990198.1"/>
    <property type="molecule type" value="Genomic_DNA"/>
</dbReference>
<comment type="similarity">
    <text evidence="2">Belongs to the ACC deaminase/D-cysteine desulfhydrase family.</text>
</comment>
<evidence type="ECO:0000256" key="3">
    <source>
        <dbReference type="ARBA" id="ARBA00022898"/>
    </source>
</evidence>
<dbReference type="Gene3D" id="3.40.50.1100">
    <property type="match status" value="2"/>
</dbReference>
<proteinExistence type="inferred from homology"/>
<accession>A0ABN8ECH8</accession>
<dbReference type="PIRSF" id="PIRSF006278">
    <property type="entry name" value="ACCD_DCysDesulf"/>
    <property type="match status" value="1"/>
</dbReference>
<reference evidence="5" key="1">
    <citation type="submission" date="2021-12" db="EMBL/GenBank/DDBJ databases">
        <authorList>
            <person name="Rodrigo-Torres L."/>
            <person name="Arahal R. D."/>
            <person name="Lucena T."/>
        </authorList>
    </citation>
    <scope>NUCLEOTIDE SEQUENCE</scope>
    <source>
        <strain evidence="5">CECT 8267</strain>
    </source>
</reference>
<dbReference type="GO" id="GO:0034011">
    <property type="term" value="F:L-cysteate sulfo-lyase activity"/>
    <property type="evidence" value="ECO:0007669"/>
    <property type="project" value="UniProtKB-EC"/>
</dbReference>
<dbReference type="Pfam" id="PF00291">
    <property type="entry name" value="PALP"/>
    <property type="match status" value="1"/>
</dbReference>
<evidence type="ECO:0000256" key="1">
    <source>
        <dbReference type="ARBA" id="ARBA00001933"/>
    </source>
</evidence>
<comment type="cofactor">
    <cofactor evidence="1">
        <name>pyridoxal 5'-phosphate</name>
        <dbReference type="ChEBI" id="CHEBI:597326"/>
    </cofactor>
</comment>
<keyword evidence="3" id="KW-0663">Pyridoxal phosphate</keyword>
<dbReference type="PANTHER" id="PTHR43780:SF2">
    <property type="entry name" value="1-AMINOCYCLOPROPANE-1-CARBOXYLATE DEAMINASE-RELATED"/>
    <property type="match status" value="1"/>
</dbReference>
<dbReference type="InterPro" id="IPR036052">
    <property type="entry name" value="TrpB-like_PALP_sf"/>
</dbReference>
<dbReference type="InterPro" id="IPR027278">
    <property type="entry name" value="ACCD_DCysDesulf"/>
</dbReference>
<dbReference type="InterPro" id="IPR001926">
    <property type="entry name" value="TrpB-like_PALP"/>
</dbReference>
<comment type="caution">
    <text evidence="5">The sequence shown here is derived from an EMBL/GenBank/DDBJ whole genome shotgun (WGS) entry which is preliminary data.</text>
</comment>
<evidence type="ECO:0000313" key="5">
    <source>
        <dbReference type="EMBL" id="CAH0990198.1"/>
    </source>
</evidence>
<evidence type="ECO:0000256" key="2">
    <source>
        <dbReference type="ARBA" id="ARBA00008639"/>
    </source>
</evidence>
<evidence type="ECO:0000259" key="4">
    <source>
        <dbReference type="Pfam" id="PF00291"/>
    </source>
</evidence>
<organism evidence="5 6">
    <name type="scientific">Sinobacterium norvegicum</name>
    <dbReference type="NCBI Taxonomy" id="1641715"/>
    <lineage>
        <taxon>Bacteria</taxon>
        <taxon>Pseudomonadati</taxon>
        <taxon>Pseudomonadota</taxon>
        <taxon>Gammaproteobacteria</taxon>
        <taxon>Cellvibrionales</taxon>
        <taxon>Spongiibacteraceae</taxon>
        <taxon>Sinobacterium</taxon>
    </lineage>
</organism>
<sequence length="334" mass="35845">MDTINYPARLPLAQESTPLQYLKHCSEQSDGPRIWVKRDDLTGSVLSGNKVRKLSFSLAEALAQGCDTVITCGGVQSNHCRATAIACAQLGLRCHLILRGEESGVADGNVLLGQLAGASISYYPAKVYFSQLEQLFADWQHHYAEQGGKAFAIPTGASDGIGIWGYIQCAEELASDFAAHQIEPGHILCASGSGGTQAGLTVGAELFNLNALVHGVNVCDDAAWFNRKVADDIAEWLSHYPQASAYQGPPQVSTIDGYVGPGYAKATSAVYATIQSAARLDGLILDPVYTGKAFMGMLAERNQGRFNDSEDIVFIHTGGVFGLYPYKEQLFDDK</sequence>
<dbReference type="SUPFAM" id="SSF53686">
    <property type="entry name" value="Tryptophan synthase beta subunit-like PLP-dependent enzymes"/>
    <property type="match status" value="1"/>
</dbReference>
<dbReference type="Proteomes" id="UP000838100">
    <property type="component" value="Unassembled WGS sequence"/>
</dbReference>
<dbReference type="RefSeq" id="WP_237442886.1">
    <property type="nucleotide sequence ID" value="NZ_CAKLPX010000001.1"/>
</dbReference>
<keyword evidence="6" id="KW-1185">Reference proteome</keyword>
<keyword evidence="5" id="KW-0456">Lyase</keyword>
<feature type="domain" description="Tryptophan synthase beta chain-like PALP" evidence="4">
    <location>
        <begin position="13"/>
        <end position="318"/>
    </location>
</feature>
<dbReference type="PANTHER" id="PTHR43780">
    <property type="entry name" value="1-AMINOCYCLOPROPANE-1-CARBOXYLATE DEAMINASE-RELATED"/>
    <property type="match status" value="1"/>
</dbReference>
<evidence type="ECO:0000313" key="6">
    <source>
        <dbReference type="Proteomes" id="UP000838100"/>
    </source>
</evidence>
<gene>
    <name evidence="5" type="primary">cuyA</name>
    <name evidence="5" type="ORF">SIN8267_00290</name>
</gene>